<evidence type="ECO:0000313" key="3">
    <source>
        <dbReference type="Proteomes" id="UP001236500"/>
    </source>
</evidence>
<sequence>MKLPMSAVALFAGLCTALAGTAAMAGEAGTSLVKVGAASVVYNNKSTELRGDLTPEGITAAAEDHTVASFTYDYFVTDNWSVQFAGGLPPTVTLKATGTATELGQVGESKALLPAVVGLYHLDFTDRLSGYLGAGLNFSRFTDSKIYESYETAFGGESKGKIEDAVGGVFKVGASYALNDNWMVDAAYSRYWITADAKVTTATPGVGDVTRSISVDVDPDIFSLSVGYKF</sequence>
<name>A0ABY8NBV2_9GAMM</name>
<keyword evidence="1" id="KW-0732">Signal</keyword>
<feature type="chain" id="PRO_5045466239" evidence="1">
    <location>
        <begin position="26"/>
        <end position="230"/>
    </location>
</feature>
<dbReference type="InterPro" id="IPR011250">
    <property type="entry name" value="OMP/PagP_B-barrel"/>
</dbReference>
<organism evidence="2 3">
    <name type="scientific">Microbulbifer bruguierae</name>
    <dbReference type="NCBI Taxonomy" id="3029061"/>
    <lineage>
        <taxon>Bacteria</taxon>
        <taxon>Pseudomonadati</taxon>
        <taxon>Pseudomonadota</taxon>
        <taxon>Gammaproteobacteria</taxon>
        <taxon>Cellvibrionales</taxon>
        <taxon>Microbulbiferaceae</taxon>
        <taxon>Microbulbifer</taxon>
    </lineage>
</organism>
<dbReference type="PANTHER" id="PTHR36920">
    <property type="match status" value="1"/>
</dbReference>
<dbReference type="Proteomes" id="UP001236500">
    <property type="component" value="Chromosome"/>
</dbReference>
<protein>
    <submittedName>
        <fullName evidence="2">Outer membrane beta-barrel protein</fullName>
    </submittedName>
</protein>
<evidence type="ECO:0000256" key="1">
    <source>
        <dbReference type="SAM" id="SignalP"/>
    </source>
</evidence>
<feature type="signal peptide" evidence="1">
    <location>
        <begin position="1"/>
        <end position="25"/>
    </location>
</feature>
<gene>
    <name evidence="2" type="ORF">PVT68_14000</name>
</gene>
<dbReference type="PANTHER" id="PTHR36920:SF1">
    <property type="entry name" value="OUTER MEMBRANE PROTEIN W"/>
    <property type="match status" value="1"/>
</dbReference>
<accession>A0ABY8NBV2</accession>
<dbReference type="Gene3D" id="2.40.160.20">
    <property type="match status" value="1"/>
</dbReference>
<evidence type="ECO:0000313" key="2">
    <source>
        <dbReference type="EMBL" id="WGL15879.1"/>
    </source>
</evidence>
<dbReference type="Pfam" id="PF03922">
    <property type="entry name" value="OmpW"/>
    <property type="match status" value="1"/>
</dbReference>
<dbReference type="EMBL" id="CP118605">
    <property type="protein sequence ID" value="WGL15879.1"/>
    <property type="molecule type" value="Genomic_DNA"/>
</dbReference>
<proteinExistence type="predicted"/>
<keyword evidence="3" id="KW-1185">Reference proteome</keyword>
<reference evidence="2 3" key="1">
    <citation type="submission" date="2023-02" db="EMBL/GenBank/DDBJ databases">
        <title>Description and genomic characterization of Microbulbifer bruguierae sp. nov., isolated from the sediment of mangrove plant Bruguiera sexangula.</title>
        <authorList>
            <person name="Long M."/>
        </authorList>
    </citation>
    <scope>NUCLEOTIDE SEQUENCE [LARGE SCALE GENOMIC DNA]</scope>
    <source>
        <strain evidence="2 3">H12</strain>
    </source>
</reference>
<dbReference type="InterPro" id="IPR005618">
    <property type="entry name" value="OMPW"/>
</dbReference>
<dbReference type="RefSeq" id="WP_280319050.1">
    <property type="nucleotide sequence ID" value="NZ_CP118605.1"/>
</dbReference>
<dbReference type="SUPFAM" id="SSF56925">
    <property type="entry name" value="OMPA-like"/>
    <property type="match status" value="1"/>
</dbReference>